<reference evidence="1" key="1">
    <citation type="journal article" date="2020" name="Stud. Mycol.">
        <title>101 Dothideomycetes genomes: a test case for predicting lifestyles and emergence of pathogens.</title>
        <authorList>
            <person name="Haridas S."/>
            <person name="Albert R."/>
            <person name="Binder M."/>
            <person name="Bloem J."/>
            <person name="Labutti K."/>
            <person name="Salamov A."/>
            <person name="Andreopoulos B."/>
            <person name="Baker S."/>
            <person name="Barry K."/>
            <person name="Bills G."/>
            <person name="Bluhm B."/>
            <person name="Cannon C."/>
            <person name="Castanera R."/>
            <person name="Culley D."/>
            <person name="Daum C."/>
            <person name="Ezra D."/>
            <person name="Gonzalez J."/>
            <person name="Henrissat B."/>
            <person name="Kuo A."/>
            <person name="Liang C."/>
            <person name="Lipzen A."/>
            <person name="Lutzoni F."/>
            <person name="Magnuson J."/>
            <person name="Mondo S."/>
            <person name="Nolan M."/>
            <person name="Ohm R."/>
            <person name="Pangilinan J."/>
            <person name="Park H.-J."/>
            <person name="Ramirez L."/>
            <person name="Alfaro M."/>
            <person name="Sun H."/>
            <person name="Tritt A."/>
            <person name="Yoshinaga Y."/>
            <person name="Zwiers L.-H."/>
            <person name="Turgeon B."/>
            <person name="Goodwin S."/>
            <person name="Spatafora J."/>
            <person name="Crous P."/>
            <person name="Grigoriev I."/>
        </authorList>
    </citation>
    <scope>NUCLEOTIDE SEQUENCE</scope>
    <source>
        <strain evidence="1">CBS 690.94</strain>
    </source>
</reference>
<keyword evidence="2" id="KW-1185">Reference proteome</keyword>
<dbReference type="EMBL" id="MU001492">
    <property type="protein sequence ID" value="KAF2452214.1"/>
    <property type="molecule type" value="Genomic_DNA"/>
</dbReference>
<comment type="caution">
    <text evidence="1">The sequence shown here is derived from an EMBL/GenBank/DDBJ whole genome shotgun (WGS) entry which is preliminary data.</text>
</comment>
<proteinExistence type="predicted"/>
<evidence type="ECO:0000313" key="1">
    <source>
        <dbReference type="EMBL" id="KAF2452214.1"/>
    </source>
</evidence>
<organism evidence="1 2">
    <name type="scientific">Karstenula rhodostoma CBS 690.94</name>
    <dbReference type="NCBI Taxonomy" id="1392251"/>
    <lineage>
        <taxon>Eukaryota</taxon>
        <taxon>Fungi</taxon>
        <taxon>Dikarya</taxon>
        <taxon>Ascomycota</taxon>
        <taxon>Pezizomycotina</taxon>
        <taxon>Dothideomycetes</taxon>
        <taxon>Pleosporomycetidae</taxon>
        <taxon>Pleosporales</taxon>
        <taxon>Massarineae</taxon>
        <taxon>Didymosphaeriaceae</taxon>
        <taxon>Karstenula</taxon>
    </lineage>
</organism>
<name>A0A9P4PVL5_9PLEO</name>
<feature type="non-terminal residue" evidence="1">
    <location>
        <position position="1"/>
    </location>
</feature>
<protein>
    <submittedName>
        <fullName evidence="1">Uncharacterized protein</fullName>
    </submittedName>
</protein>
<dbReference type="OrthoDB" id="10021397at2759"/>
<dbReference type="AlphaFoldDB" id="A0A9P4PVL5"/>
<feature type="non-terminal residue" evidence="1">
    <location>
        <position position="105"/>
    </location>
</feature>
<accession>A0A9P4PVL5</accession>
<evidence type="ECO:0000313" key="2">
    <source>
        <dbReference type="Proteomes" id="UP000799764"/>
    </source>
</evidence>
<dbReference type="Proteomes" id="UP000799764">
    <property type="component" value="Unassembled WGS sequence"/>
</dbReference>
<sequence length="105" mass="11222">AIAIVFWQLGGAVAVSIGQTLLLNDLHFNVPKYTSAVAPKYIINAGAGGIAAIAQSPPVLRQLREAYAESLKGTFVLALVKTCLALPFTAGMQWLNINEVAEERR</sequence>
<gene>
    <name evidence="1" type="ORF">P171DRAFT_336955</name>
</gene>